<reference evidence="3" key="1">
    <citation type="submission" date="2018-10" db="EMBL/GenBank/DDBJ databases">
        <title>Schaedlerella arabinophila gen. nov. sp. nov., isolated from the mouse intestinal tract and comparative analysis with the genome of the closely related altered Schaedler flora strain ASF502.</title>
        <authorList>
            <person name="Miyake S."/>
            <person name="Soh M."/>
            <person name="Seedorf H."/>
        </authorList>
    </citation>
    <scope>NUCLEOTIDE SEQUENCE [LARGE SCALE GENOMIC DNA]</scope>
    <source>
        <strain evidence="3">DSM 106076</strain>
    </source>
</reference>
<evidence type="ECO:0000313" key="4">
    <source>
        <dbReference type="Proteomes" id="UP000274920"/>
    </source>
</evidence>
<evidence type="ECO:0000313" key="3">
    <source>
        <dbReference type="EMBL" id="RRK36974.1"/>
    </source>
</evidence>
<keyword evidence="1" id="KW-0812">Transmembrane</keyword>
<feature type="transmembrane region" description="Helical" evidence="1">
    <location>
        <begin position="6"/>
        <end position="24"/>
    </location>
</feature>
<dbReference type="CDD" id="cd16935">
    <property type="entry name" value="HATPase_AgrC-ComD-like"/>
    <property type="match status" value="1"/>
</dbReference>
<organism evidence="3 4">
    <name type="scientific">Schaedlerella arabinosiphila</name>
    <dbReference type="NCBI Taxonomy" id="2044587"/>
    <lineage>
        <taxon>Bacteria</taxon>
        <taxon>Bacillati</taxon>
        <taxon>Bacillota</taxon>
        <taxon>Clostridia</taxon>
        <taxon>Lachnospirales</taxon>
        <taxon>Lachnospiraceae</taxon>
        <taxon>Schaedlerella</taxon>
    </lineage>
</organism>
<dbReference type="EMBL" id="RHJS01000001">
    <property type="protein sequence ID" value="RRK36974.1"/>
    <property type="molecule type" value="Genomic_DNA"/>
</dbReference>
<dbReference type="PANTHER" id="PTHR40448:SF1">
    <property type="entry name" value="TWO-COMPONENT SENSOR HISTIDINE KINASE"/>
    <property type="match status" value="1"/>
</dbReference>
<protein>
    <submittedName>
        <fullName evidence="3">GHKL domain-containing protein</fullName>
    </submittedName>
</protein>
<feature type="transmembrane region" description="Helical" evidence="1">
    <location>
        <begin position="61"/>
        <end position="80"/>
    </location>
</feature>
<dbReference type="Gene3D" id="3.30.565.10">
    <property type="entry name" value="Histidine kinase-like ATPase, C-terminal domain"/>
    <property type="match status" value="1"/>
</dbReference>
<keyword evidence="1" id="KW-0472">Membrane</keyword>
<dbReference type="PANTHER" id="PTHR40448">
    <property type="entry name" value="TWO-COMPONENT SENSOR HISTIDINE KINASE"/>
    <property type="match status" value="1"/>
</dbReference>
<feature type="domain" description="Sensor histidine kinase NatK-like C-terminal" evidence="2">
    <location>
        <begin position="364"/>
        <end position="472"/>
    </location>
</feature>
<feature type="transmembrane region" description="Helical" evidence="1">
    <location>
        <begin position="217"/>
        <end position="239"/>
    </location>
</feature>
<keyword evidence="1" id="KW-1133">Transmembrane helix</keyword>
<feature type="transmembrane region" description="Helical" evidence="1">
    <location>
        <begin position="87"/>
        <end position="109"/>
    </location>
</feature>
<dbReference type="InterPro" id="IPR036890">
    <property type="entry name" value="HATPase_C_sf"/>
</dbReference>
<evidence type="ECO:0000259" key="2">
    <source>
        <dbReference type="Pfam" id="PF14501"/>
    </source>
</evidence>
<sequence>MFKMVDVLYAFLTVFQGYCLQYFLGSFLETRMRGRWNRLYVALRTAVVWCSPPGYEDYRVAAGTLALSLCILSALAACFYKAFRPVTVFLVVSFQALLDISRYAAVILLNAMDGRVLDIINWCTGKGMLPSEKSFGMAVKIGVAGTQLIQYAGIALLLYFSLRKIVQNFREKDYFISRTELLFILTPSAVGLMICMLLRIIMITLEDGVPKMLYDRYPILVLVIPAILLLSLLSILYGVKLFQDMICWNREKSGRIVLENQISSLQEHMEEMERIYSGIRGMKHDMKNTLAVIQRLSAGEGGGELQEYLSELNRGLEKLEVRFRTGNTVVDTLLNMKYHEAVRDMPDLRMDADKLLLPQGIQIHSYDIGVILGNAVDNAIEACRKLKAKEPGADAFIRISSLQKGNLLILKVENSFNGRLVLKAKEEFPVTDKADRKSHGIGLVNIKSTAEKYQGTMDFRVKDRVFILSVMMKNERREEDAKRS</sequence>
<keyword evidence="4" id="KW-1185">Reference proteome</keyword>
<proteinExistence type="predicted"/>
<feature type="transmembrane region" description="Helical" evidence="1">
    <location>
        <begin position="137"/>
        <end position="160"/>
    </location>
</feature>
<accession>A0A3R8JVY3</accession>
<feature type="transmembrane region" description="Helical" evidence="1">
    <location>
        <begin position="181"/>
        <end position="205"/>
    </location>
</feature>
<dbReference type="Proteomes" id="UP000274920">
    <property type="component" value="Unassembled WGS sequence"/>
</dbReference>
<dbReference type="InterPro" id="IPR032834">
    <property type="entry name" value="NatK-like_C"/>
</dbReference>
<comment type="caution">
    <text evidence="3">The sequence shown here is derived from an EMBL/GenBank/DDBJ whole genome shotgun (WGS) entry which is preliminary data.</text>
</comment>
<gene>
    <name evidence="3" type="ORF">EBB54_00490</name>
</gene>
<name>A0A3R8JVY3_9FIRM</name>
<dbReference type="GO" id="GO:0042802">
    <property type="term" value="F:identical protein binding"/>
    <property type="evidence" value="ECO:0007669"/>
    <property type="project" value="TreeGrafter"/>
</dbReference>
<evidence type="ECO:0000256" key="1">
    <source>
        <dbReference type="SAM" id="Phobius"/>
    </source>
</evidence>
<dbReference type="AlphaFoldDB" id="A0A3R8JVY3"/>
<dbReference type="SUPFAM" id="SSF55874">
    <property type="entry name" value="ATPase domain of HSP90 chaperone/DNA topoisomerase II/histidine kinase"/>
    <property type="match status" value="1"/>
</dbReference>
<dbReference type="Pfam" id="PF14501">
    <property type="entry name" value="HATPase_c_5"/>
    <property type="match status" value="1"/>
</dbReference>